<dbReference type="STRING" id="408657.SAMN04487995_3377"/>
<dbReference type="SUPFAM" id="SSF50249">
    <property type="entry name" value="Nucleic acid-binding proteins"/>
    <property type="match status" value="1"/>
</dbReference>
<dbReference type="InterPro" id="IPR002059">
    <property type="entry name" value="CSP_DNA-bd"/>
</dbReference>
<proteinExistence type="predicted"/>
<dbReference type="RefSeq" id="WP_026629450.1">
    <property type="nucleotide sequence ID" value="NZ_FNXY01000005.1"/>
</dbReference>
<keyword evidence="6" id="KW-1185">Reference proteome</keyword>
<evidence type="ECO:0000313" key="6">
    <source>
        <dbReference type="Proteomes" id="UP000199532"/>
    </source>
</evidence>
<accession>A0A1H6WK24</accession>
<dbReference type="Pfam" id="PF00313">
    <property type="entry name" value="CSD"/>
    <property type="match status" value="1"/>
</dbReference>
<dbReference type="EMBL" id="FNXY01000005">
    <property type="protein sequence ID" value="SEJ13130.1"/>
    <property type="molecule type" value="Genomic_DNA"/>
</dbReference>
<evidence type="ECO:0000259" key="4">
    <source>
        <dbReference type="PROSITE" id="PS51857"/>
    </source>
</evidence>
<dbReference type="InterPro" id="IPR012340">
    <property type="entry name" value="NA-bd_OB-fold"/>
</dbReference>
<gene>
    <name evidence="5" type="ORF">SAMN04487995_3377</name>
</gene>
<organism evidence="5 6">
    <name type="scientific">Dyadobacter koreensis</name>
    <dbReference type="NCBI Taxonomy" id="408657"/>
    <lineage>
        <taxon>Bacteria</taxon>
        <taxon>Pseudomonadati</taxon>
        <taxon>Bacteroidota</taxon>
        <taxon>Cytophagia</taxon>
        <taxon>Cytophagales</taxon>
        <taxon>Spirosomataceae</taxon>
        <taxon>Dyadobacter</taxon>
    </lineage>
</organism>
<dbReference type="PIRSF" id="PIRSF002599">
    <property type="entry name" value="Cold_shock_A"/>
    <property type="match status" value="1"/>
</dbReference>
<sequence length="64" mass="7116">MPTGTVKFFNEAKGYGFIVEDDTNRDIFVHVTGLGGLTIRENDQVEYEVVEGKKGLNAVQVKKI</sequence>
<dbReference type="PROSITE" id="PS51857">
    <property type="entry name" value="CSD_2"/>
    <property type="match status" value="1"/>
</dbReference>
<dbReference type="OrthoDB" id="9805039at2"/>
<evidence type="ECO:0000256" key="2">
    <source>
        <dbReference type="ARBA" id="ARBA00022490"/>
    </source>
</evidence>
<dbReference type="CDD" id="cd04458">
    <property type="entry name" value="CSP_CDS"/>
    <property type="match status" value="1"/>
</dbReference>
<name>A0A1H6WK24_9BACT</name>
<dbReference type="AlphaFoldDB" id="A0A1H6WK24"/>
<reference evidence="5 6" key="1">
    <citation type="submission" date="2016-10" db="EMBL/GenBank/DDBJ databases">
        <authorList>
            <person name="de Groot N.N."/>
        </authorList>
    </citation>
    <scope>NUCLEOTIDE SEQUENCE [LARGE SCALE GENOMIC DNA]</scope>
    <source>
        <strain evidence="5 6">DSM 19938</strain>
    </source>
</reference>
<keyword evidence="2" id="KW-0963">Cytoplasm</keyword>
<evidence type="ECO:0000313" key="5">
    <source>
        <dbReference type="EMBL" id="SEJ13130.1"/>
    </source>
</evidence>
<dbReference type="PANTHER" id="PTHR11544">
    <property type="entry name" value="COLD SHOCK DOMAIN CONTAINING PROTEINS"/>
    <property type="match status" value="1"/>
</dbReference>
<dbReference type="InterPro" id="IPR050181">
    <property type="entry name" value="Cold_shock_domain"/>
</dbReference>
<dbReference type="GO" id="GO:0003677">
    <property type="term" value="F:DNA binding"/>
    <property type="evidence" value="ECO:0007669"/>
    <property type="project" value="UniProtKB-KW"/>
</dbReference>
<dbReference type="SMART" id="SM00357">
    <property type="entry name" value="CSP"/>
    <property type="match status" value="1"/>
</dbReference>
<dbReference type="InterPro" id="IPR012156">
    <property type="entry name" value="Cold_shock_CspA"/>
</dbReference>
<comment type="subcellular location">
    <subcellularLocation>
        <location evidence="1 3">Cytoplasm</location>
    </subcellularLocation>
</comment>
<feature type="domain" description="CSD" evidence="4">
    <location>
        <begin position="1"/>
        <end position="63"/>
    </location>
</feature>
<dbReference type="InterPro" id="IPR019844">
    <property type="entry name" value="CSD_CS"/>
</dbReference>
<evidence type="ECO:0000256" key="3">
    <source>
        <dbReference type="RuleBase" id="RU000408"/>
    </source>
</evidence>
<dbReference type="Proteomes" id="UP000199532">
    <property type="component" value="Unassembled WGS sequence"/>
</dbReference>
<dbReference type="InterPro" id="IPR011129">
    <property type="entry name" value="CSD"/>
</dbReference>
<dbReference type="Gene3D" id="2.40.50.140">
    <property type="entry name" value="Nucleic acid-binding proteins"/>
    <property type="match status" value="1"/>
</dbReference>
<keyword evidence="5" id="KW-0238">DNA-binding</keyword>
<dbReference type="PROSITE" id="PS00352">
    <property type="entry name" value="CSD_1"/>
    <property type="match status" value="1"/>
</dbReference>
<evidence type="ECO:0000256" key="1">
    <source>
        <dbReference type="ARBA" id="ARBA00004496"/>
    </source>
</evidence>
<dbReference type="PRINTS" id="PR00050">
    <property type="entry name" value="COLDSHOCK"/>
</dbReference>
<dbReference type="GO" id="GO:0005829">
    <property type="term" value="C:cytosol"/>
    <property type="evidence" value="ECO:0007669"/>
    <property type="project" value="UniProtKB-ARBA"/>
</dbReference>
<protein>
    <submittedName>
        <fullName evidence="5">Cold-shock DNA-binding protein family</fullName>
    </submittedName>
</protein>